<dbReference type="InterPro" id="IPR043159">
    <property type="entry name" value="Lectin_gal-bd_sf"/>
</dbReference>
<dbReference type="FunFam" id="2.60.120.740:FF:000001">
    <property type="entry name" value="Adhesion G protein-coupled receptor L2"/>
    <property type="match status" value="1"/>
</dbReference>
<proteinExistence type="predicted"/>
<dbReference type="CDD" id="cd22827">
    <property type="entry name" value="Gal_Rha_Lectin_SUL-I-like"/>
    <property type="match status" value="1"/>
</dbReference>
<dbReference type="InParanoid" id="C3ZZ94"/>
<dbReference type="Gene3D" id="2.60.120.740">
    <property type="match status" value="1"/>
</dbReference>
<accession>C3ZZ94</accession>
<organism>
    <name type="scientific">Branchiostoma floridae</name>
    <name type="common">Florida lancelet</name>
    <name type="synonym">Amphioxus</name>
    <dbReference type="NCBI Taxonomy" id="7739"/>
    <lineage>
        <taxon>Eukaryota</taxon>
        <taxon>Metazoa</taxon>
        <taxon>Chordata</taxon>
        <taxon>Cephalochordata</taxon>
        <taxon>Leptocardii</taxon>
        <taxon>Amphioxiformes</taxon>
        <taxon>Branchiostomatidae</taxon>
        <taxon>Branchiostoma</taxon>
    </lineage>
</organism>
<sequence length="119" mass="12986">MFSVYALSGKHAFVYDAATPTRQLVCERQTMSLECPAGSQIGVLWAVYGRIRQDAPPCVSNPNTNCRAPTSFSRVTEECGGKPSCTIQASNSVFSDSCSGVEKYLDVLYECRQPGTYQV</sequence>
<dbReference type="AlphaFoldDB" id="C3ZZ94"/>
<evidence type="ECO:0000313" key="2">
    <source>
        <dbReference type="EMBL" id="EEN42154.1"/>
    </source>
</evidence>
<dbReference type="eggNOG" id="KOG4729">
    <property type="taxonomic scope" value="Eukaryota"/>
</dbReference>
<reference evidence="2" key="1">
    <citation type="journal article" date="2008" name="Nature">
        <title>The amphioxus genome and the evolution of the chordate karyotype.</title>
        <authorList>
            <consortium name="US DOE Joint Genome Institute (JGI-PGF)"/>
            <person name="Putnam N.H."/>
            <person name="Butts T."/>
            <person name="Ferrier D.E.K."/>
            <person name="Furlong R.F."/>
            <person name="Hellsten U."/>
            <person name="Kawashima T."/>
            <person name="Robinson-Rechavi M."/>
            <person name="Shoguchi E."/>
            <person name="Terry A."/>
            <person name="Yu J.-K."/>
            <person name="Benito-Gutierrez E.L."/>
            <person name="Dubchak I."/>
            <person name="Garcia-Fernandez J."/>
            <person name="Gibson-Brown J.J."/>
            <person name="Grigoriev I.V."/>
            <person name="Horton A.C."/>
            <person name="de Jong P.J."/>
            <person name="Jurka J."/>
            <person name="Kapitonov V.V."/>
            <person name="Kohara Y."/>
            <person name="Kuroki Y."/>
            <person name="Lindquist E."/>
            <person name="Lucas S."/>
            <person name="Osoegawa K."/>
            <person name="Pennacchio L.A."/>
            <person name="Salamov A.A."/>
            <person name="Satou Y."/>
            <person name="Sauka-Spengler T."/>
            <person name="Schmutz J."/>
            <person name="Shin-I T."/>
            <person name="Toyoda A."/>
            <person name="Bronner-Fraser M."/>
            <person name="Fujiyama A."/>
            <person name="Holland L.Z."/>
            <person name="Holland P.W.H."/>
            <person name="Satoh N."/>
            <person name="Rokhsar D.S."/>
        </authorList>
    </citation>
    <scope>NUCLEOTIDE SEQUENCE [LARGE SCALE GENOMIC DNA]</scope>
    <source>
        <strain evidence="2">S238N-H82</strain>
        <tissue evidence="2">Testes</tissue>
    </source>
</reference>
<dbReference type="PANTHER" id="PTHR46780">
    <property type="entry name" value="PROTEIN EVA-1"/>
    <property type="match status" value="1"/>
</dbReference>
<protein>
    <recommendedName>
        <fullName evidence="1">SUEL-type lectin domain-containing protein</fullName>
    </recommendedName>
</protein>
<name>C3ZZ94_BRAFL</name>
<dbReference type="EMBL" id="GG666744">
    <property type="protein sequence ID" value="EEN42154.1"/>
    <property type="molecule type" value="Genomic_DNA"/>
</dbReference>
<dbReference type="Pfam" id="PF02140">
    <property type="entry name" value="SUEL_Lectin"/>
    <property type="match status" value="1"/>
</dbReference>
<dbReference type="STRING" id="7739.C3ZZ94"/>
<feature type="domain" description="SUEL-type lectin" evidence="1">
    <location>
        <begin position="25"/>
        <end position="112"/>
    </location>
</feature>
<dbReference type="PROSITE" id="PS50228">
    <property type="entry name" value="SUEL_LECTIN"/>
    <property type="match status" value="1"/>
</dbReference>
<gene>
    <name evidence="2" type="ORF">BRAFLDRAFT_248407</name>
</gene>
<dbReference type="InterPro" id="IPR000922">
    <property type="entry name" value="Lectin_gal-bd_dom"/>
</dbReference>
<dbReference type="GO" id="GO:0030246">
    <property type="term" value="F:carbohydrate binding"/>
    <property type="evidence" value="ECO:0007669"/>
    <property type="project" value="InterPro"/>
</dbReference>
<evidence type="ECO:0000259" key="1">
    <source>
        <dbReference type="PROSITE" id="PS50228"/>
    </source>
</evidence>